<accession>A0A6J4QE48</accession>
<dbReference type="InterPro" id="IPR000182">
    <property type="entry name" value="GNAT_dom"/>
</dbReference>
<evidence type="ECO:0000313" key="2">
    <source>
        <dbReference type="EMBL" id="CAA9440438.1"/>
    </source>
</evidence>
<dbReference type="PROSITE" id="PS51186">
    <property type="entry name" value="GNAT"/>
    <property type="match status" value="1"/>
</dbReference>
<name>A0A6J4QE48_9ACTN</name>
<proteinExistence type="predicted"/>
<organism evidence="2">
    <name type="scientific">uncultured Rubrobacteraceae bacterium</name>
    <dbReference type="NCBI Taxonomy" id="349277"/>
    <lineage>
        <taxon>Bacteria</taxon>
        <taxon>Bacillati</taxon>
        <taxon>Actinomycetota</taxon>
        <taxon>Rubrobacteria</taxon>
        <taxon>Rubrobacterales</taxon>
        <taxon>Rubrobacteraceae</taxon>
        <taxon>environmental samples</taxon>
    </lineage>
</organism>
<dbReference type="CDD" id="cd04301">
    <property type="entry name" value="NAT_SF"/>
    <property type="match status" value="1"/>
</dbReference>
<sequence length="134" mass="15395">MVSDEEITSTFPVMRQLRTHLDENEYLEKIKRMRRSGYRLAAATAGGEVRRAAGFRVVEFLAYEKFLYLDDLVTAEDARSTGHGERMLDWLAGVAREEGCGSLQLDSGVQRHEAHRFYFRKGMKISSYHFSKAL</sequence>
<dbReference type="EMBL" id="CADCVC010000109">
    <property type="protein sequence ID" value="CAA9440438.1"/>
    <property type="molecule type" value="Genomic_DNA"/>
</dbReference>
<dbReference type="Pfam" id="PF00583">
    <property type="entry name" value="Acetyltransf_1"/>
    <property type="match status" value="1"/>
</dbReference>
<reference evidence="2" key="1">
    <citation type="submission" date="2020-02" db="EMBL/GenBank/DDBJ databases">
        <authorList>
            <person name="Meier V. D."/>
        </authorList>
    </citation>
    <scope>NUCLEOTIDE SEQUENCE</scope>
    <source>
        <strain evidence="2">AVDCRST_MAG80</strain>
    </source>
</reference>
<evidence type="ECO:0000259" key="1">
    <source>
        <dbReference type="PROSITE" id="PS51186"/>
    </source>
</evidence>
<feature type="domain" description="N-acetyltransferase" evidence="1">
    <location>
        <begin position="1"/>
        <end position="134"/>
    </location>
</feature>
<dbReference type="SUPFAM" id="SSF55729">
    <property type="entry name" value="Acyl-CoA N-acyltransferases (Nat)"/>
    <property type="match status" value="1"/>
</dbReference>
<dbReference type="GO" id="GO:0016747">
    <property type="term" value="F:acyltransferase activity, transferring groups other than amino-acyl groups"/>
    <property type="evidence" value="ECO:0007669"/>
    <property type="project" value="InterPro"/>
</dbReference>
<dbReference type="Gene3D" id="3.40.630.30">
    <property type="match status" value="1"/>
</dbReference>
<dbReference type="InterPro" id="IPR016181">
    <property type="entry name" value="Acyl_CoA_acyltransferase"/>
</dbReference>
<gene>
    <name evidence="2" type="ORF">AVDCRST_MAG80-1264</name>
</gene>
<protein>
    <recommendedName>
        <fullName evidence="1">N-acetyltransferase domain-containing protein</fullName>
    </recommendedName>
</protein>
<dbReference type="AlphaFoldDB" id="A0A6J4QE48"/>